<evidence type="ECO:0000313" key="7">
    <source>
        <dbReference type="Proteomes" id="UP000693952"/>
    </source>
</evidence>
<keyword evidence="2" id="KW-0805">Transcription regulation</keyword>
<reference evidence="6" key="1">
    <citation type="submission" date="2021-06" db="EMBL/GenBank/DDBJ databases">
        <title>Updating the genus Pseudomonas: Description of 43 new species and partition of the Pseudomonas putida group.</title>
        <authorList>
            <person name="Girard L."/>
            <person name="Lood C."/>
            <person name="Vandamme P."/>
            <person name="Rokni-Zadeh H."/>
            <person name="van Noort V."/>
            <person name="Hofte M."/>
            <person name="Lavigne R."/>
            <person name="De Mot R."/>
        </authorList>
    </citation>
    <scope>NUCLEOTIDE SEQUENCE</scope>
    <source>
        <strain evidence="6">CMR12a</strain>
    </source>
</reference>
<dbReference type="PANTHER" id="PTHR30537">
    <property type="entry name" value="HTH-TYPE TRANSCRIPTIONAL REGULATOR"/>
    <property type="match status" value="1"/>
</dbReference>
<dbReference type="SUPFAM" id="SSF46785">
    <property type="entry name" value="Winged helix' DNA-binding domain"/>
    <property type="match status" value="1"/>
</dbReference>
<dbReference type="PROSITE" id="PS50931">
    <property type="entry name" value="HTH_LYSR"/>
    <property type="match status" value="1"/>
</dbReference>
<accession>A0ABX8ML92</accession>
<dbReference type="Pfam" id="PF00126">
    <property type="entry name" value="HTH_1"/>
    <property type="match status" value="1"/>
</dbReference>
<dbReference type="PANTHER" id="PTHR30537:SF74">
    <property type="entry name" value="HTH-TYPE TRANSCRIPTIONAL REGULATOR TRPI"/>
    <property type="match status" value="1"/>
</dbReference>
<evidence type="ECO:0000256" key="4">
    <source>
        <dbReference type="ARBA" id="ARBA00023163"/>
    </source>
</evidence>
<dbReference type="InterPro" id="IPR036390">
    <property type="entry name" value="WH_DNA-bd_sf"/>
</dbReference>
<keyword evidence="3" id="KW-0238">DNA-binding</keyword>
<name>A0ABX8ML92_9PSED</name>
<keyword evidence="4" id="KW-0804">Transcription</keyword>
<organism evidence="6 7">
    <name type="scientific">Pseudomonas sessilinigenes</name>
    <dbReference type="NCBI Taxonomy" id="658629"/>
    <lineage>
        <taxon>Bacteria</taxon>
        <taxon>Pseudomonadati</taxon>
        <taxon>Pseudomonadota</taxon>
        <taxon>Gammaproteobacteria</taxon>
        <taxon>Pseudomonadales</taxon>
        <taxon>Pseudomonadaceae</taxon>
        <taxon>Pseudomonas</taxon>
    </lineage>
</organism>
<evidence type="ECO:0000256" key="1">
    <source>
        <dbReference type="ARBA" id="ARBA00009437"/>
    </source>
</evidence>
<sequence length="306" mass="33301">MAFPPLNSIKVFESVARLGNLAAAAVELHVTAGAVSQQLKTLQGALAVELFEKRGRQLVLTDAGRVFHQRIAHALTDIGDAVAVLQAPAQAMPGVIELTLSLPPLEGIAWLTPALFHFMEQNLGVKLKVISASYFNQVDWRKADIAVVYGTPPWSGFWWRLLHGIRLAPVCSAQYLRGPRAIRSVADLARHRLLHEDNGAQWGQWLAEAGATLGGLSDVYFEDFGLVLQAAREGFGVALSDELVSVRDLEEGRLVAPLAISSAAVHNYYCVCAESQRARPEVMGLIEWLASTVQSRASSSDWAQDQ</sequence>
<evidence type="ECO:0000256" key="3">
    <source>
        <dbReference type="ARBA" id="ARBA00023125"/>
    </source>
</evidence>
<dbReference type="RefSeq" id="WP_124346847.1">
    <property type="nucleotide sequence ID" value="NZ_CP027706.1"/>
</dbReference>
<keyword evidence="7" id="KW-1185">Reference proteome</keyword>
<proteinExistence type="inferred from homology"/>
<evidence type="ECO:0000259" key="5">
    <source>
        <dbReference type="PROSITE" id="PS50931"/>
    </source>
</evidence>
<dbReference type="InterPro" id="IPR005119">
    <property type="entry name" value="LysR_subst-bd"/>
</dbReference>
<comment type="similarity">
    <text evidence="1">Belongs to the LysR transcriptional regulatory family.</text>
</comment>
<dbReference type="Proteomes" id="UP000693952">
    <property type="component" value="Chromosome"/>
</dbReference>
<protein>
    <submittedName>
        <fullName evidence="6">LysR family transcriptional regulator</fullName>
    </submittedName>
</protein>
<evidence type="ECO:0000256" key="2">
    <source>
        <dbReference type="ARBA" id="ARBA00023015"/>
    </source>
</evidence>
<dbReference type="InterPro" id="IPR036388">
    <property type="entry name" value="WH-like_DNA-bd_sf"/>
</dbReference>
<dbReference type="Pfam" id="PF03466">
    <property type="entry name" value="LysR_substrate"/>
    <property type="match status" value="1"/>
</dbReference>
<dbReference type="EMBL" id="CP077074">
    <property type="protein sequence ID" value="QXH37816.1"/>
    <property type="molecule type" value="Genomic_DNA"/>
</dbReference>
<feature type="domain" description="HTH lysR-type" evidence="5">
    <location>
        <begin position="4"/>
        <end position="61"/>
    </location>
</feature>
<dbReference type="Gene3D" id="1.10.10.10">
    <property type="entry name" value="Winged helix-like DNA-binding domain superfamily/Winged helix DNA-binding domain"/>
    <property type="match status" value="1"/>
</dbReference>
<dbReference type="InterPro" id="IPR058163">
    <property type="entry name" value="LysR-type_TF_proteobact-type"/>
</dbReference>
<dbReference type="Gene3D" id="3.40.190.10">
    <property type="entry name" value="Periplasmic binding protein-like II"/>
    <property type="match status" value="2"/>
</dbReference>
<gene>
    <name evidence="6" type="ORF">KSS89_16090</name>
</gene>
<dbReference type="SUPFAM" id="SSF53850">
    <property type="entry name" value="Periplasmic binding protein-like II"/>
    <property type="match status" value="1"/>
</dbReference>
<evidence type="ECO:0000313" key="6">
    <source>
        <dbReference type="EMBL" id="QXH37816.1"/>
    </source>
</evidence>
<dbReference type="InterPro" id="IPR000847">
    <property type="entry name" value="LysR_HTH_N"/>
</dbReference>